<accession>A0AAV5KJ16</accession>
<dbReference type="Proteomes" id="UP001054252">
    <property type="component" value="Unassembled WGS sequence"/>
</dbReference>
<dbReference type="EMBL" id="BPVZ01000066">
    <property type="protein sequence ID" value="GKV24602.1"/>
    <property type="molecule type" value="Genomic_DNA"/>
</dbReference>
<name>A0AAV5KJ16_9ROSI</name>
<evidence type="ECO:0000313" key="1">
    <source>
        <dbReference type="EMBL" id="GKV24602.1"/>
    </source>
</evidence>
<evidence type="ECO:0000313" key="2">
    <source>
        <dbReference type="Proteomes" id="UP001054252"/>
    </source>
</evidence>
<gene>
    <name evidence="1" type="ORF">SLEP1_g34190</name>
</gene>
<dbReference type="PANTHER" id="PTHR48248">
    <property type="entry name" value="UVR DOMAIN-CONTAINING PROTEIN"/>
    <property type="match status" value="1"/>
</dbReference>
<organism evidence="1 2">
    <name type="scientific">Rubroshorea leprosula</name>
    <dbReference type="NCBI Taxonomy" id="152421"/>
    <lineage>
        <taxon>Eukaryota</taxon>
        <taxon>Viridiplantae</taxon>
        <taxon>Streptophyta</taxon>
        <taxon>Embryophyta</taxon>
        <taxon>Tracheophyta</taxon>
        <taxon>Spermatophyta</taxon>
        <taxon>Magnoliopsida</taxon>
        <taxon>eudicotyledons</taxon>
        <taxon>Gunneridae</taxon>
        <taxon>Pentapetalae</taxon>
        <taxon>rosids</taxon>
        <taxon>malvids</taxon>
        <taxon>Malvales</taxon>
        <taxon>Dipterocarpaceae</taxon>
        <taxon>Rubroshorea</taxon>
    </lineage>
</organism>
<proteinExistence type="predicted"/>
<keyword evidence="2" id="KW-1185">Reference proteome</keyword>
<dbReference type="PANTHER" id="PTHR48248:SF5">
    <property type="entry name" value="UVR DOMAIN-CONTAINING PROTEIN"/>
    <property type="match status" value="1"/>
</dbReference>
<protein>
    <submittedName>
        <fullName evidence="1">Uncharacterized protein</fullName>
    </submittedName>
</protein>
<reference evidence="1 2" key="1">
    <citation type="journal article" date="2021" name="Commun. Biol.">
        <title>The genome of Shorea leprosula (Dipterocarpaceae) highlights the ecological relevance of drought in aseasonal tropical rainforests.</title>
        <authorList>
            <person name="Ng K.K.S."/>
            <person name="Kobayashi M.J."/>
            <person name="Fawcett J.A."/>
            <person name="Hatakeyama M."/>
            <person name="Paape T."/>
            <person name="Ng C.H."/>
            <person name="Ang C.C."/>
            <person name="Tnah L.H."/>
            <person name="Lee C.T."/>
            <person name="Nishiyama T."/>
            <person name="Sese J."/>
            <person name="O'Brien M.J."/>
            <person name="Copetti D."/>
            <person name="Mohd Noor M.I."/>
            <person name="Ong R.C."/>
            <person name="Putra M."/>
            <person name="Sireger I.Z."/>
            <person name="Indrioko S."/>
            <person name="Kosugi Y."/>
            <person name="Izuno A."/>
            <person name="Isagi Y."/>
            <person name="Lee S.L."/>
            <person name="Shimizu K.K."/>
        </authorList>
    </citation>
    <scope>NUCLEOTIDE SEQUENCE [LARGE SCALE GENOMIC DNA]</scope>
    <source>
        <strain evidence="1">214</strain>
    </source>
</reference>
<dbReference type="AlphaFoldDB" id="A0AAV5KJ16"/>
<sequence length="131" mass="15510">MAPSKMNSPTLAPKRFWKQQMAAFGIRRRIARRRVKLSLIKLKENMVEIRKEQQCIKEEQSKVRQKFKIIESQCDILRKEMELISQKSATTRLHLALVFQILKAREDNDFNKANDLTRTLRELIAKQNNTN</sequence>
<comment type="caution">
    <text evidence="1">The sequence shown here is derived from an EMBL/GenBank/DDBJ whole genome shotgun (WGS) entry which is preliminary data.</text>
</comment>